<protein>
    <submittedName>
        <fullName evidence="12">Porin</fullName>
    </submittedName>
</protein>
<proteinExistence type="predicted"/>
<evidence type="ECO:0000256" key="9">
    <source>
        <dbReference type="ARBA" id="ARBA00023136"/>
    </source>
</evidence>
<reference evidence="12 13" key="1">
    <citation type="submission" date="2017-07" db="EMBL/GenBank/DDBJ databases">
        <title>Complete Genome Sequence of the cosmetic ferment Vitreoscilla filiformis (ATCC15551).</title>
        <authorList>
            <person name="Contreras S."/>
            <person name="Sagory-Zalkind P."/>
            <person name="Blanquart H."/>
            <person name="Iltis A."/>
            <person name="Morand S.C."/>
        </authorList>
    </citation>
    <scope>NUCLEOTIDE SEQUENCE [LARGE SCALE GENOMIC DNA]</scope>
    <source>
        <strain evidence="12 13">ATCC 15551</strain>
    </source>
</reference>
<organism evidence="12 13">
    <name type="scientific">Vitreoscilla filiformis</name>
    <dbReference type="NCBI Taxonomy" id="63"/>
    <lineage>
        <taxon>Bacteria</taxon>
        <taxon>Pseudomonadati</taxon>
        <taxon>Pseudomonadota</taxon>
        <taxon>Betaproteobacteria</taxon>
        <taxon>Neisseriales</taxon>
        <taxon>Neisseriaceae</taxon>
        <taxon>Vitreoscilla</taxon>
    </lineage>
</organism>
<evidence type="ECO:0000256" key="2">
    <source>
        <dbReference type="ARBA" id="ARBA00011233"/>
    </source>
</evidence>
<dbReference type="GO" id="GO:0046930">
    <property type="term" value="C:pore complex"/>
    <property type="evidence" value="ECO:0007669"/>
    <property type="project" value="UniProtKB-KW"/>
</dbReference>
<name>A0A221KGH1_VITFI</name>
<dbReference type="InterPro" id="IPR033900">
    <property type="entry name" value="Gram_neg_porin_domain"/>
</dbReference>
<evidence type="ECO:0000256" key="4">
    <source>
        <dbReference type="ARBA" id="ARBA00022452"/>
    </source>
</evidence>
<evidence type="ECO:0000256" key="5">
    <source>
        <dbReference type="ARBA" id="ARBA00022692"/>
    </source>
</evidence>
<dbReference type="PANTHER" id="PTHR34501:SF9">
    <property type="entry name" value="MAJOR OUTER MEMBRANE PROTEIN P.IA"/>
    <property type="match status" value="1"/>
</dbReference>
<evidence type="ECO:0000256" key="1">
    <source>
        <dbReference type="ARBA" id="ARBA00004571"/>
    </source>
</evidence>
<keyword evidence="9" id="KW-0472">Membrane</keyword>
<evidence type="ECO:0000256" key="6">
    <source>
        <dbReference type="ARBA" id="ARBA00022729"/>
    </source>
</evidence>
<keyword evidence="8" id="KW-0626">Porin</keyword>
<keyword evidence="5" id="KW-0812">Transmembrane</keyword>
<dbReference type="AlphaFoldDB" id="A0A221KGH1"/>
<keyword evidence="7" id="KW-0406">Ion transport</keyword>
<keyword evidence="6" id="KW-0732">Signal</keyword>
<dbReference type="KEGG" id="vff:VITFI_CDS2338"/>
<feature type="domain" description="Porin" evidence="11">
    <location>
        <begin position="2"/>
        <end position="198"/>
    </location>
</feature>
<dbReference type="Proteomes" id="UP000199729">
    <property type="component" value="Chromosome"/>
</dbReference>
<dbReference type="InterPro" id="IPR050298">
    <property type="entry name" value="Gram-neg_bact_OMP"/>
</dbReference>
<dbReference type="EMBL" id="CP022423">
    <property type="protein sequence ID" value="ASM78116.1"/>
    <property type="molecule type" value="Genomic_DNA"/>
</dbReference>
<gene>
    <name evidence="12" type="ORF">VITFI_CDS2338</name>
</gene>
<keyword evidence="13" id="KW-1185">Reference proteome</keyword>
<comment type="subcellular location">
    <subcellularLocation>
        <location evidence="1">Cell outer membrane</location>
        <topology evidence="1">Multi-pass membrane protein</topology>
    </subcellularLocation>
</comment>
<dbReference type="GO" id="GO:0006811">
    <property type="term" value="P:monoatomic ion transport"/>
    <property type="evidence" value="ECO:0007669"/>
    <property type="project" value="UniProtKB-KW"/>
</dbReference>
<dbReference type="Pfam" id="PF13609">
    <property type="entry name" value="Porin_4"/>
    <property type="match status" value="1"/>
</dbReference>
<evidence type="ECO:0000256" key="7">
    <source>
        <dbReference type="ARBA" id="ARBA00023065"/>
    </source>
</evidence>
<keyword evidence="4" id="KW-1134">Transmembrane beta strand</keyword>
<accession>A0A221KGH1</accession>
<dbReference type="RefSeq" id="WP_232476603.1">
    <property type="nucleotide sequence ID" value="NZ_CP022423.1"/>
</dbReference>
<dbReference type="InterPro" id="IPR023614">
    <property type="entry name" value="Porin_dom_sf"/>
</dbReference>
<keyword evidence="3" id="KW-0813">Transport</keyword>
<dbReference type="PANTHER" id="PTHR34501">
    <property type="entry name" value="PROTEIN YDDL-RELATED"/>
    <property type="match status" value="1"/>
</dbReference>
<evidence type="ECO:0000256" key="10">
    <source>
        <dbReference type="ARBA" id="ARBA00023237"/>
    </source>
</evidence>
<evidence type="ECO:0000313" key="13">
    <source>
        <dbReference type="Proteomes" id="UP000199729"/>
    </source>
</evidence>
<evidence type="ECO:0000256" key="8">
    <source>
        <dbReference type="ARBA" id="ARBA00023114"/>
    </source>
</evidence>
<sequence>MSGGFGEVRLGRQDSVAFQTMIGFDANGAANAASAFVAAGVAPYNPGRQSRSLQYISPDFSGLKVQAGFKPAGDEDGTTNGKDVLSLGVTYTLGGLTVAATGESARTDGTEGFGALAASYDFGVAKVMVSGTNGGDVNKGGIGNGFGVGVSAPIAGFTVGVNYGKNTTTETKAAELFINREVLKNTIVYLNLGRAKYADDTSRTAYALGVIYTF</sequence>
<evidence type="ECO:0000313" key="12">
    <source>
        <dbReference type="EMBL" id="ASM78116.1"/>
    </source>
</evidence>
<dbReference type="SUPFAM" id="SSF56935">
    <property type="entry name" value="Porins"/>
    <property type="match status" value="1"/>
</dbReference>
<dbReference type="GO" id="GO:0009279">
    <property type="term" value="C:cell outer membrane"/>
    <property type="evidence" value="ECO:0007669"/>
    <property type="project" value="UniProtKB-SubCell"/>
</dbReference>
<dbReference type="Gene3D" id="2.40.160.10">
    <property type="entry name" value="Porin"/>
    <property type="match status" value="1"/>
</dbReference>
<comment type="subunit">
    <text evidence="2">Homotrimer.</text>
</comment>
<keyword evidence="10" id="KW-0998">Cell outer membrane</keyword>
<evidence type="ECO:0000259" key="11">
    <source>
        <dbReference type="Pfam" id="PF13609"/>
    </source>
</evidence>
<evidence type="ECO:0000256" key="3">
    <source>
        <dbReference type="ARBA" id="ARBA00022448"/>
    </source>
</evidence>
<dbReference type="GO" id="GO:0015288">
    <property type="term" value="F:porin activity"/>
    <property type="evidence" value="ECO:0007669"/>
    <property type="project" value="UniProtKB-KW"/>
</dbReference>